<proteinExistence type="predicted"/>
<keyword evidence="4" id="KW-1185">Reference proteome</keyword>
<gene>
    <name evidence="3" type="ORF">HQ605_00600</name>
</gene>
<evidence type="ECO:0000313" key="4">
    <source>
        <dbReference type="Proteomes" id="UP001520140"/>
    </source>
</evidence>
<feature type="domain" description="WYL" evidence="1">
    <location>
        <begin position="150"/>
        <end position="214"/>
    </location>
</feature>
<organism evidence="3 4">
    <name type="scientific">Rhodococcoides kroppenstedtii</name>
    <dbReference type="NCBI Taxonomy" id="293050"/>
    <lineage>
        <taxon>Bacteria</taxon>
        <taxon>Bacillati</taxon>
        <taxon>Actinomycetota</taxon>
        <taxon>Actinomycetes</taxon>
        <taxon>Mycobacteriales</taxon>
        <taxon>Nocardiaceae</taxon>
        <taxon>Rhodococcoides</taxon>
    </lineage>
</organism>
<dbReference type="RefSeq" id="WP_082833833.1">
    <property type="nucleotide sequence ID" value="NZ_JABUKE010000001.1"/>
</dbReference>
<dbReference type="Proteomes" id="UP001520140">
    <property type="component" value="Unassembled WGS sequence"/>
</dbReference>
<dbReference type="InterPro" id="IPR051534">
    <property type="entry name" value="CBASS_pafABC_assoc_protein"/>
</dbReference>
<dbReference type="PROSITE" id="PS52050">
    <property type="entry name" value="WYL"/>
    <property type="match status" value="1"/>
</dbReference>
<protein>
    <submittedName>
        <fullName evidence="3">WYL domain-containing protein</fullName>
    </submittedName>
</protein>
<dbReference type="InterPro" id="IPR057727">
    <property type="entry name" value="WCX_dom"/>
</dbReference>
<name>A0ABS7NMV0_9NOCA</name>
<evidence type="ECO:0000313" key="3">
    <source>
        <dbReference type="EMBL" id="MBY6319316.1"/>
    </source>
</evidence>
<comment type="caution">
    <text evidence="3">The sequence shown here is derived from an EMBL/GenBank/DDBJ whole genome shotgun (WGS) entry which is preliminary data.</text>
</comment>
<accession>A0ABS7NMV0</accession>
<evidence type="ECO:0000259" key="2">
    <source>
        <dbReference type="Pfam" id="PF25583"/>
    </source>
</evidence>
<dbReference type="InterPro" id="IPR026881">
    <property type="entry name" value="WYL_dom"/>
</dbReference>
<dbReference type="Pfam" id="PF13280">
    <property type="entry name" value="WYL"/>
    <property type="match status" value="1"/>
</dbReference>
<sequence>MAVSKVERLMNLVICLLSTRQFLTAERIRASVAGYEESVSDEAFGRMFERDKNELRDLGVPLETGQLSRFSTTEGYRINRDRYELPDIDLAQDEAAAVAVAVQLWESPELTSAAQSAMLKLRAAGVQVDTEHSPAAVTAIPARSRGSEPALGKLLAAIDAGKSVRFPHRASPTAEAVTRTVEPWAVVTQSGRWYLVGHDVDRRDVRTFRLSRIGDDVVAFGRAGSVRKPDDVDPAALVARLRGTGGVAGTARVWVADGRAEEVRRLGSVTETRTVAGRAGEVVDLSVRSWEWVARVIAGHGADAIVLEPEELRDQVVRILTGVADRDGIGEVADRDGIGEVADRDGAAVSP</sequence>
<evidence type="ECO:0000259" key="1">
    <source>
        <dbReference type="Pfam" id="PF13280"/>
    </source>
</evidence>
<dbReference type="PANTHER" id="PTHR34580">
    <property type="match status" value="1"/>
</dbReference>
<dbReference type="EMBL" id="JABUKG010000001">
    <property type="protein sequence ID" value="MBY6319316.1"/>
    <property type="molecule type" value="Genomic_DNA"/>
</dbReference>
<feature type="domain" description="WCX" evidence="2">
    <location>
        <begin position="250"/>
        <end position="322"/>
    </location>
</feature>
<dbReference type="PANTHER" id="PTHR34580:SF3">
    <property type="entry name" value="PROTEIN PAFB"/>
    <property type="match status" value="1"/>
</dbReference>
<reference evidence="3 4" key="1">
    <citation type="submission" date="2020-06" db="EMBL/GenBank/DDBJ databases">
        <title>Taxonomy, biology and ecology of Rhodococcus bacteria occurring in California pistachio and other woody hosts as revealed by genome sequence analyses.</title>
        <authorList>
            <person name="Gai Y."/>
            <person name="Riely B."/>
        </authorList>
    </citation>
    <scope>NUCLEOTIDE SEQUENCE [LARGE SCALE GENOMIC DNA]</scope>
    <source>
        <strain evidence="3 4">BP-284</strain>
    </source>
</reference>
<dbReference type="Pfam" id="PF25583">
    <property type="entry name" value="WCX"/>
    <property type="match status" value="1"/>
</dbReference>